<evidence type="ECO:0000256" key="2">
    <source>
        <dbReference type="ARBA" id="ARBA00022679"/>
    </source>
</evidence>
<name>A0A841H4A7_9BACT</name>
<feature type="region of interest" description="Disordered" evidence="3">
    <location>
        <begin position="1"/>
        <end position="24"/>
    </location>
</feature>
<protein>
    <submittedName>
        <fullName evidence="4">16S rRNA (Guanine966-N2)-methyltransferase</fullName>
        <ecNumber evidence="4">2.1.1.171</ecNumber>
    </submittedName>
</protein>
<evidence type="ECO:0000313" key="5">
    <source>
        <dbReference type="Proteomes" id="UP000582837"/>
    </source>
</evidence>
<evidence type="ECO:0000313" key="4">
    <source>
        <dbReference type="EMBL" id="MBB6072629.1"/>
    </source>
</evidence>
<dbReference type="PANTHER" id="PTHR43542:SF1">
    <property type="entry name" value="METHYLTRANSFERASE"/>
    <property type="match status" value="1"/>
</dbReference>
<dbReference type="Proteomes" id="UP000582837">
    <property type="component" value="Unassembled WGS sequence"/>
</dbReference>
<comment type="caution">
    <text evidence="4">The sequence shown here is derived from an EMBL/GenBank/DDBJ whole genome shotgun (WGS) entry which is preliminary data.</text>
</comment>
<dbReference type="PANTHER" id="PTHR43542">
    <property type="entry name" value="METHYLTRANSFERASE"/>
    <property type="match status" value="1"/>
</dbReference>
<dbReference type="SUPFAM" id="SSF53335">
    <property type="entry name" value="S-adenosyl-L-methionine-dependent methyltransferases"/>
    <property type="match status" value="1"/>
</dbReference>
<dbReference type="InterPro" id="IPR002052">
    <property type="entry name" value="DNA_methylase_N6_adenine_CS"/>
</dbReference>
<dbReference type="AlphaFoldDB" id="A0A841H4A7"/>
<reference evidence="4 5" key="1">
    <citation type="submission" date="2020-08" db="EMBL/GenBank/DDBJ databases">
        <title>Genomic Encyclopedia of Type Strains, Phase IV (KMG-IV): sequencing the most valuable type-strain genomes for metagenomic binning, comparative biology and taxonomic classification.</title>
        <authorList>
            <person name="Goeker M."/>
        </authorList>
    </citation>
    <scope>NUCLEOTIDE SEQUENCE [LARGE SCALE GENOMIC DNA]</scope>
    <source>
        <strain evidence="4 5">DSM 29007</strain>
    </source>
</reference>
<accession>A0A841H4A7</accession>
<keyword evidence="1 4" id="KW-0489">Methyltransferase</keyword>
<dbReference type="InterPro" id="IPR029063">
    <property type="entry name" value="SAM-dependent_MTases_sf"/>
</dbReference>
<evidence type="ECO:0000256" key="3">
    <source>
        <dbReference type="SAM" id="MobiDB-lite"/>
    </source>
</evidence>
<dbReference type="CDD" id="cd02440">
    <property type="entry name" value="AdoMet_MTases"/>
    <property type="match status" value="1"/>
</dbReference>
<dbReference type="InterPro" id="IPR004398">
    <property type="entry name" value="RNA_MeTrfase_RsmD"/>
</dbReference>
<keyword evidence="5" id="KW-1185">Reference proteome</keyword>
<organism evidence="4 5">
    <name type="scientific">Longimicrobium terrae</name>
    <dbReference type="NCBI Taxonomy" id="1639882"/>
    <lineage>
        <taxon>Bacteria</taxon>
        <taxon>Pseudomonadati</taxon>
        <taxon>Gemmatimonadota</taxon>
        <taxon>Longimicrobiia</taxon>
        <taxon>Longimicrobiales</taxon>
        <taxon>Longimicrobiaceae</taxon>
        <taxon>Longimicrobium</taxon>
    </lineage>
</organism>
<proteinExistence type="predicted"/>
<dbReference type="GO" id="GO:0003676">
    <property type="term" value="F:nucleic acid binding"/>
    <property type="evidence" value="ECO:0007669"/>
    <property type="project" value="InterPro"/>
</dbReference>
<dbReference type="Pfam" id="PF03602">
    <property type="entry name" value="Cons_hypoth95"/>
    <property type="match status" value="1"/>
</dbReference>
<dbReference type="RefSeq" id="WP_170032654.1">
    <property type="nucleotide sequence ID" value="NZ_JABDTL010000001.1"/>
</dbReference>
<sequence>MRIVKGKLAGRHLTSPKQGRVRPTTENVRDALLSALEPRLKGARVLDLFAGTGALGLEALSRGARFADFVESGPDSLHALKSNVTALRMRDKARIFKKDALPFARALPARKYDIAFADPPYESRMLDRLIEMWMETPFAQLLVVEHAASHELPPGGKRRQMDDTTAVTFYLAPPPPPEEPAPADSDAELDAQAEDVDA</sequence>
<keyword evidence="2 4" id="KW-0808">Transferase</keyword>
<dbReference type="GO" id="GO:0052913">
    <property type="term" value="F:16S rRNA (guanine(966)-N(2))-methyltransferase activity"/>
    <property type="evidence" value="ECO:0007669"/>
    <property type="project" value="UniProtKB-EC"/>
</dbReference>
<feature type="compositionally biased region" description="Basic residues" evidence="3">
    <location>
        <begin position="1"/>
        <end position="10"/>
    </location>
</feature>
<dbReference type="Gene3D" id="3.40.50.150">
    <property type="entry name" value="Vaccinia Virus protein VP39"/>
    <property type="match status" value="1"/>
</dbReference>
<evidence type="ECO:0000256" key="1">
    <source>
        <dbReference type="ARBA" id="ARBA00022603"/>
    </source>
</evidence>
<dbReference type="EC" id="2.1.1.171" evidence="4"/>
<dbReference type="PROSITE" id="PS00092">
    <property type="entry name" value="N6_MTASE"/>
    <property type="match status" value="1"/>
</dbReference>
<feature type="region of interest" description="Disordered" evidence="3">
    <location>
        <begin position="171"/>
        <end position="198"/>
    </location>
</feature>
<dbReference type="EMBL" id="JACHIA010000016">
    <property type="protein sequence ID" value="MBB6072629.1"/>
    <property type="molecule type" value="Genomic_DNA"/>
</dbReference>
<feature type="compositionally biased region" description="Acidic residues" evidence="3">
    <location>
        <begin position="185"/>
        <end position="198"/>
    </location>
</feature>
<gene>
    <name evidence="4" type="ORF">HNQ61_004292</name>
</gene>